<dbReference type="EMBL" id="JACRST010000007">
    <property type="protein sequence ID" value="MBC8546567.1"/>
    <property type="molecule type" value="Genomic_DNA"/>
</dbReference>
<organism evidence="1 2">
    <name type="scientific">Ligaoa zhengdingensis</name>
    <dbReference type="NCBI Taxonomy" id="2763658"/>
    <lineage>
        <taxon>Bacteria</taxon>
        <taxon>Bacillati</taxon>
        <taxon>Bacillota</taxon>
        <taxon>Clostridia</taxon>
        <taxon>Eubacteriales</taxon>
        <taxon>Oscillospiraceae</taxon>
        <taxon>Ligaoa</taxon>
    </lineage>
</organism>
<dbReference type="InterPro" id="IPR011747">
    <property type="entry name" value="CHP02241"/>
</dbReference>
<name>A0A926DZB4_9FIRM</name>
<dbReference type="GO" id="GO:0005198">
    <property type="term" value="F:structural molecule activity"/>
    <property type="evidence" value="ECO:0007669"/>
    <property type="project" value="InterPro"/>
</dbReference>
<dbReference type="Proteomes" id="UP000653127">
    <property type="component" value="Unassembled WGS sequence"/>
</dbReference>
<comment type="caution">
    <text evidence="1">The sequence shown here is derived from an EMBL/GenBank/DDBJ whole genome shotgun (WGS) entry which is preliminary data.</text>
</comment>
<dbReference type="InterPro" id="IPR010667">
    <property type="entry name" value="Phage_T4_Gp19"/>
</dbReference>
<evidence type="ECO:0000313" key="2">
    <source>
        <dbReference type="Proteomes" id="UP000653127"/>
    </source>
</evidence>
<gene>
    <name evidence="1" type="ORF">H8711_06415</name>
</gene>
<dbReference type="AlphaFoldDB" id="A0A926DZB4"/>
<reference evidence="1" key="1">
    <citation type="submission" date="2020-08" db="EMBL/GenBank/DDBJ databases">
        <title>Genome public.</title>
        <authorList>
            <person name="Liu C."/>
            <person name="Sun Q."/>
        </authorList>
    </citation>
    <scope>NUCLEOTIDE SEQUENCE</scope>
    <source>
        <strain evidence="1">NSJ-31</strain>
    </source>
</reference>
<protein>
    <submittedName>
        <fullName evidence="1">Phage tail protein</fullName>
    </submittedName>
</protein>
<dbReference type="PANTHER" id="PTHR38009">
    <property type="entry name" value="CONSERVED HYPOTHETICAL PHAGE TAIL PROTEIN"/>
    <property type="match status" value="1"/>
</dbReference>
<evidence type="ECO:0000313" key="1">
    <source>
        <dbReference type="EMBL" id="MBC8546567.1"/>
    </source>
</evidence>
<accession>A0A926DZB4</accession>
<dbReference type="Pfam" id="PF06841">
    <property type="entry name" value="Phage_T4_gp19"/>
    <property type="match status" value="1"/>
</dbReference>
<proteinExistence type="predicted"/>
<dbReference type="RefSeq" id="WP_249282645.1">
    <property type="nucleotide sequence ID" value="NZ_JACRST010000007.1"/>
</dbReference>
<dbReference type="NCBIfam" id="TIGR02241">
    <property type="entry name" value="conserved hypothetical phage tail region protein"/>
    <property type="match status" value="1"/>
</dbReference>
<dbReference type="PANTHER" id="PTHR38009:SF1">
    <property type="entry name" value="CONSERVED HYPOTHETICAL PHAGE TAIL PROTEIN"/>
    <property type="match status" value="1"/>
</dbReference>
<sequence length="149" mass="16872">MAINVYPYKKYNYRVEIDSIDVAAFSEVSGFDASVDVIEYREGTEPINSPRKMPGLTKYGNVTLKWGMTENMSFFEWVAGISNGSKGTAEDRVQDITIYLQDDAHNDIANWTLVNAWPCKYTAPDFNASASEIAFESVELAFEEMRRNL</sequence>
<keyword evidence="2" id="KW-1185">Reference proteome</keyword>